<dbReference type="OrthoDB" id="9781031at2"/>
<protein>
    <submittedName>
        <fullName evidence="4">Oxidoreductase</fullName>
    </submittedName>
</protein>
<evidence type="ECO:0000313" key="4">
    <source>
        <dbReference type="EMBL" id="KKK33606.1"/>
    </source>
</evidence>
<evidence type="ECO:0000259" key="2">
    <source>
        <dbReference type="Pfam" id="PF01408"/>
    </source>
</evidence>
<dbReference type="PANTHER" id="PTHR43377">
    <property type="entry name" value="BILIVERDIN REDUCTASE A"/>
    <property type="match status" value="1"/>
</dbReference>
<proteinExistence type="inferred from homology"/>
<dbReference type="SUPFAM" id="SSF55347">
    <property type="entry name" value="Glyceraldehyde-3-phosphate dehydrogenase-like, C-terminal domain"/>
    <property type="match status" value="1"/>
</dbReference>
<dbReference type="Proteomes" id="UP000034166">
    <property type="component" value="Unassembled WGS sequence"/>
</dbReference>
<keyword evidence="5" id="KW-1185">Reference proteome</keyword>
<evidence type="ECO:0000256" key="1">
    <source>
        <dbReference type="ARBA" id="ARBA00010928"/>
    </source>
</evidence>
<accession>A0A0M2SIY8</accession>
<dbReference type="GO" id="GO:0000166">
    <property type="term" value="F:nucleotide binding"/>
    <property type="evidence" value="ECO:0007669"/>
    <property type="project" value="InterPro"/>
</dbReference>
<dbReference type="AlphaFoldDB" id="A0A0M2SIY8"/>
<dbReference type="Pfam" id="PF02894">
    <property type="entry name" value="GFO_IDH_MocA_C"/>
    <property type="match status" value="1"/>
</dbReference>
<dbReference type="Pfam" id="PF01408">
    <property type="entry name" value="GFO_IDH_MocA"/>
    <property type="match status" value="1"/>
</dbReference>
<name>A0A0M2SIY8_9BACI</name>
<comment type="similarity">
    <text evidence="1">Belongs to the Gfo/Idh/MocA family.</text>
</comment>
<feature type="domain" description="Gfo/Idh/MocA-like oxidoreductase C-terminal" evidence="3">
    <location>
        <begin position="141"/>
        <end position="419"/>
    </location>
</feature>
<dbReference type="InterPro" id="IPR000683">
    <property type="entry name" value="Gfo/Idh/MocA-like_OxRdtase_N"/>
</dbReference>
<dbReference type="Gene3D" id="3.40.50.720">
    <property type="entry name" value="NAD(P)-binding Rossmann-like Domain"/>
    <property type="match status" value="1"/>
</dbReference>
<dbReference type="InterPro" id="IPR051450">
    <property type="entry name" value="Gfo/Idh/MocA_Oxidoreductases"/>
</dbReference>
<dbReference type="InterPro" id="IPR004104">
    <property type="entry name" value="Gfo/Idh/MocA-like_OxRdtase_C"/>
</dbReference>
<comment type="caution">
    <text evidence="4">The sequence shown here is derived from an EMBL/GenBank/DDBJ whole genome shotgun (WGS) entry which is preliminary data.</text>
</comment>
<dbReference type="PANTHER" id="PTHR43377:SF2">
    <property type="entry name" value="BINDING ROSSMANN FOLD OXIDOREDUCTASE, PUTATIVE (AFU_ORTHOLOGUE AFUA_4G00560)-RELATED"/>
    <property type="match status" value="1"/>
</dbReference>
<evidence type="ECO:0000259" key="3">
    <source>
        <dbReference type="Pfam" id="PF02894"/>
    </source>
</evidence>
<organism evidence="4 5">
    <name type="scientific">Mesobacillus campisalis</name>
    <dbReference type="NCBI Taxonomy" id="1408103"/>
    <lineage>
        <taxon>Bacteria</taxon>
        <taxon>Bacillati</taxon>
        <taxon>Bacillota</taxon>
        <taxon>Bacilli</taxon>
        <taxon>Bacillales</taxon>
        <taxon>Bacillaceae</taxon>
        <taxon>Mesobacillus</taxon>
    </lineage>
</organism>
<dbReference type="Gene3D" id="3.30.360.10">
    <property type="entry name" value="Dihydrodipicolinate Reductase, domain 2"/>
    <property type="match status" value="1"/>
</dbReference>
<sequence>MKKYAICGVSNRVLTMFIGPLVNEFSRGNEIVGLLDADPLRFQVCKEKYPSLIHVPEFLPEQFEEMNEQTKPDCIIVAGRDDTHVDYILKALQHNVDVITEKPMVTTAADARRVMEAEADSEAEVVVTFNYRYSPFHRKIKEMILEGKLGRITSVDLNWYIDTFHGSSYFRRWNRDRDISGGLSIHKSTHHFDLVNWWLGQKPEEVFAYGSLNYFGPEGELNPQKVPSRFCGTCDVQDSCAYFRRWNPRSGSSQVRDDHLLAGVFEEIPYTSYRPDACIYDEEIAIEDTYVAAVKYDGGSLLSYSINFSAPYEGYRLAINGTKGRLETTEFHEPSRIPFQYPEQTIEYFPLFGARETIELVKNPGGHGGGDPLLLEDLFLGPDPARSYPILAGAEAGAYSIAVGEGVWRSVKEKKPIKIEELLLPSKIAGQLNG</sequence>
<evidence type="ECO:0000313" key="5">
    <source>
        <dbReference type="Proteomes" id="UP000034166"/>
    </source>
</evidence>
<dbReference type="SUPFAM" id="SSF51735">
    <property type="entry name" value="NAD(P)-binding Rossmann-fold domains"/>
    <property type="match status" value="1"/>
</dbReference>
<dbReference type="EMBL" id="LAYY01000100">
    <property type="protein sequence ID" value="KKK33606.1"/>
    <property type="molecule type" value="Genomic_DNA"/>
</dbReference>
<dbReference type="InterPro" id="IPR036291">
    <property type="entry name" value="NAD(P)-bd_dom_sf"/>
</dbReference>
<dbReference type="PATRIC" id="fig|1408103.3.peg.5090"/>
<reference evidence="4 5" key="1">
    <citation type="submission" date="2015-04" db="EMBL/GenBank/DDBJ databases">
        <title>Taxonomic description and genome sequence of Bacillus campisalis sp. nov., a novel member of the genus Bacillus isolated from solar saltern.</title>
        <authorList>
            <person name="Mathan Kumar R."/>
            <person name="Kaur G."/>
            <person name="Kumar A."/>
            <person name="Singh N.K."/>
            <person name="Kaur N."/>
            <person name="Kumar N."/>
            <person name="Mayilraj S."/>
        </authorList>
    </citation>
    <scope>NUCLEOTIDE SEQUENCE [LARGE SCALE GENOMIC DNA]</scope>
    <source>
        <strain evidence="4 5">SA2-6</strain>
    </source>
</reference>
<gene>
    <name evidence="4" type="ORF">WQ57_23610</name>
</gene>
<dbReference type="RefSeq" id="WP_046526094.1">
    <property type="nucleotide sequence ID" value="NZ_LAYY01000100.1"/>
</dbReference>
<feature type="domain" description="Gfo/Idh/MocA-like oxidoreductase N-terminal" evidence="2">
    <location>
        <begin position="3"/>
        <end position="128"/>
    </location>
</feature>